<sequence>MKQSFNLKTMFTLFLAAPFIVLIVMIFIFMGIAESRNSSSGPLEAPKYLLYPLTYIIEHDFKPPTDPKGVILILDSAGKVIYSQTDIGDGIDIDKEDTASMLAQIVLKGSTNMSISHYKYNDEPYFCFFDNAMFPAIYKQQMRVGISLFIIIISILGLVFGQISTVIINSSIKKLIDASDRIAEGNLEESINLKYDNEFVHVANAIDRMRVELKEKRNVEQRFVMSVTHDLKTPLTSIQGYLEALSDGVITNRDEVASTVELMQKKASLLDSRINELLDYSRSRTAGWRENWKEINMSTWLQDISSMFRNDASLCGRNYLEKINIDEDTILKGDDKLLSRAFENLFDNACRYTEPGDYIIFSADQREKAECTQIELVFEDSGSGISEENLDKIFELFYRNDRGRNSRGMGIGLASVQTIINDHGGTIQCSNSESGGARFTVILEV</sequence>
<evidence type="ECO:0000256" key="18">
    <source>
        <dbReference type="ARBA" id="ARBA00023211"/>
    </source>
</evidence>
<dbReference type="SUPFAM" id="SSF55874">
    <property type="entry name" value="ATPase domain of HSP90 chaperone/DNA topoisomerase II/histidine kinase"/>
    <property type="match status" value="1"/>
</dbReference>
<proteinExistence type="predicted"/>
<evidence type="ECO:0000259" key="22">
    <source>
        <dbReference type="PROSITE" id="PS50109"/>
    </source>
</evidence>
<keyword evidence="13" id="KW-0460">Magnesium</keyword>
<evidence type="ECO:0000259" key="23">
    <source>
        <dbReference type="PROSITE" id="PS50885"/>
    </source>
</evidence>
<keyword evidence="21" id="KW-0472">Membrane</keyword>
<keyword evidence="7" id="KW-0597">Phosphoprotein</keyword>
<protein>
    <recommendedName>
        <fullName evidence="19">Signal transduction histidine-protein kinase/phosphatase MprB</fullName>
        <ecNumber evidence="5">2.7.13.3</ecNumber>
    </recommendedName>
    <alternativeName>
        <fullName evidence="20">Mycobacterial persistence regulator B</fullName>
    </alternativeName>
</protein>
<dbReference type="CDD" id="cd06225">
    <property type="entry name" value="HAMP"/>
    <property type="match status" value="1"/>
</dbReference>
<dbReference type="CDD" id="cd00082">
    <property type="entry name" value="HisKA"/>
    <property type="match status" value="1"/>
</dbReference>
<dbReference type="InterPro" id="IPR004358">
    <property type="entry name" value="Sig_transdc_His_kin-like_C"/>
</dbReference>
<feature type="domain" description="HAMP" evidence="23">
    <location>
        <begin position="166"/>
        <end position="218"/>
    </location>
</feature>
<keyword evidence="14" id="KW-0904">Protein phosphatase</keyword>
<dbReference type="InterPro" id="IPR036890">
    <property type="entry name" value="HATPase_C_sf"/>
</dbReference>
<evidence type="ECO:0000313" key="24">
    <source>
        <dbReference type="EMBL" id="MBB6478848.1"/>
    </source>
</evidence>
<comment type="caution">
    <text evidence="24">The sequence shown here is derived from an EMBL/GenBank/DDBJ whole genome shotgun (WGS) entry which is preliminary data.</text>
</comment>
<dbReference type="Gene3D" id="1.10.287.130">
    <property type="match status" value="1"/>
</dbReference>
<organism evidence="24 25">
    <name type="scientific">Spirochaeta isovalerica</name>
    <dbReference type="NCBI Taxonomy" id="150"/>
    <lineage>
        <taxon>Bacteria</taxon>
        <taxon>Pseudomonadati</taxon>
        <taxon>Spirochaetota</taxon>
        <taxon>Spirochaetia</taxon>
        <taxon>Spirochaetales</taxon>
        <taxon>Spirochaetaceae</taxon>
        <taxon>Spirochaeta</taxon>
    </lineage>
</organism>
<dbReference type="InterPro" id="IPR003660">
    <property type="entry name" value="HAMP_dom"/>
</dbReference>
<dbReference type="Pfam" id="PF00512">
    <property type="entry name" value="HisKA"/>
    <property type="match status" value="1"/>
</dbReference>
<evidence type="ECO:0000256" key="3">
    <source>
        <dbReference type="ARBA" id="ARBA00001946"/>
    </source>
</evidence>
<name>A0A841R7Y3_9SPIO</name>
<evidence type="ECO:0000256" key="16">
    <source>
        <dbReference type="ARBA" id="ARBA00023016"/>
    </source>
</evidence>
<dbReference type="InterPro" id="IPR050980">
    <property type="entry name" value="2C_sensor_his_kinase"/>
</dbReference>
<dbReference type="Proteomes" id="UP000587760">
    <property type="component" value="Unassembled WGS sequence"/>
</dbReference>
<evidence type="ECO:0000256" key="2">
    <source>
        <dbReference type="ARBA" id="ARBA00001936"/>
    </source>
</evidence>
<dbReference type="AlphaFoldDB" id="A0A841R7Y3"/>
<keyword evidence="25" id="KW-1185">Reference proteome</keyword>
<dbReference type="SMART" id="SM00304">
    <property type="entry name" value="HAMP"/>
    <property type="match status" value="1"/>
</dbReference>
<keyword evidence="15" id="KW-0902">Two-component regulatory system</keyword>
<keyword evidence="9" id="KW-0547">Nucleotide-binding</keyword>
<evidence type="ECO:0000256" key="10">
    <source>
        <dbReference type="ARBA" id="ARBA00022777"/>
    </source>
</evidence>
<dbReference type="InterPro" id="IPR005467">
    <property type="entry name" value="His_kinase_dom"/>
</dbReference>
<evidence type="ECO:0000256" key="17">
    <source>
        <dbReference type="ARBA" id="ARBA00023026"/>
    </source>
</evidence>
<keyword evidence="21" id="KW-1133">Transmembrane helix</keyword>
<dbReference type="GO" id="GO:0000155">
    <property type="term" value="F:phosphorelay sensor kinase activity"/>
    <property type="evidence" value="ECO:0007669"/>
    <property type="project" value="InterPro"/>
</dbReference>
<evidence type="ECO:0000256" key="5">
    <source>
        <dbReference type="ARBA" id="ARBA00012438"/>
    </source>
</evidence>
<gene>
    <name evidence="24" type="ORF">HNR50_000481</name>
</gene>
<dbReference type="GO" id="GO:0005524">
    <property type="term" value="F:ATP binding"/>
    <property type="evidence" value="ECO:0007669"/>
    <property type="project" value="UniProtKB-KW"/>
</dbReference>
<dbReference type="InterPro" id="IPR003594">
    <property type="entry name" value="HATPase_dom"/>
</dbReference>
<comment type="catalytic activity">
    <reaction evidence="1">
        <text>ATP + protein L-histidine = ADP + protein N-phospho-L-histidine.</text>
        <dbReference type="EC" id="2.7.13.3"/>
    </reaction>
</comment>
<keyword evidence="11" id="KW-0378">Hydrolase</keyword>
<feature type="transmembrane region" description="Helical" evidence="21">
    <location>
        <begin position="12"/>
        <end position="33"/>
    </location>
</feature>
<dbReference type="PANTHER" id="PTHR44936:SF9">
    <property type="entry name" value="SENSOR PROTEIN CREC"/>
    <property type="match status" value="1"/>
</dbReference>
<evidence type="ECO:0000256" key="19">
    <source>
        <dbReference type="ARBA" id="ARBA00040454"/>
    </source>
</evidence>
<reference evidence="24 25" key="1">
    <citation type="submission" date="2020-08" db="EMBL/GenBank/DDBJ databases">
        <title>Genomic Encyclopedia of Type Strains, Phase IV (KMG-IV): sequencing the most valuable type-strain genomes for metagenomic binning, comparative biology and taxonomic classification.</title>
        <authorList>
            <person name="Goeker M."/>
        </authorList>
    </citation>
    <scope>NUCLEOTIDE SEQUENCE [LARGE SCALE GENOMIC DNA]</scope>
    <source>
        <strain evidence="24 25">DSM 2461</strain>
    </source>
</reference>
<keyword evidence="17" id="KW-0843">Virulence</keyword>
<evidence type="ECO:0000256" key="12">
    <source>
        <dbReference type="ARBA" id="ARBA00022840"/>
    </source>
</evidence>
<evidence type="ECO:0000256" key="1">
    <source>
        <dbReference type="ARBA" id="ARBA00000085"/>
    </source>
</evidence>
<dbReference type="Gene3D" id="6.10.340.10">
    <property type="match status" value="1"/>
</dbReference>
<keyword evidence="21" id="KW-0812">Transmembrane</keyword>
<dbReference type="PROSITE" id="PS50885">
    <property type="entry name" value="HAMP"/>
    <property type="match status" value="1"/>
</dbReference>
<dbReference type="GO" id="GO:0005886">
    <property type="term" value="C:plasma membrane"/>
    <property type="evidence" value="ECO:0007669"/>
    <property type="project" value="UniProtKB-SubCell"/>
</dbReference>
<evidence type="ECO:0000313" key="25">
    <source>
        <dbReference type="Proteomes" id="UP000587760"/>
    </source>
</evidence>
<keyword evidence="8" id="KW-0808">Transferase</keyword>
<evidence type="ECO:0000256" key="7">
    <source>
        <dbReference type="ARBA" id="ARBA00022553"/>
    </source>
</evidence>
<dbReference type="Gene3D" id="3.30.565.10">
    <property type="entry name" value="Histidine kinase-like ATPase, C-terminal domain"/>
    <property type="match status" value="1"/>
</dbReference>
<dbReference type="Pfam" id="PF02518">
    <property type="entry name" value="HATPase_c"/>
    <property type="match status" value="1"/>
</dbReference>
<dbReference type="SUPFAM" id="SSF158472">
    <property type="entry name" value="HAMP domain-like"/>
    <property type="match status" value="1"/>
</dbReference>
<dbReference type="PRINTS" id="PR00344">
    <property type="entry name" value="BCTRLSENSOR"/>
</dbReference>
<dbReference type="Pfam" id="PF00672">
    <property type="entry name" value="HAMP"/>
    <property type="match status" value="1"/>
</dbReference>
<comment type="subcellular location">
    <subcellularLocation>
        <location evidence="4">Cell membrane</location>
        <topology evidence="4">Multi-pass membrane protein</topology>
    </subcellularLocation>
</comment>
<dbReference type="SMART" id="SM00387">
    <property type="entry name" value="HATPase_c"/>
    <property type="match status" value="1"/>
</dbReference>
<dbReference type="EMBL" id="JACHGJ010000001">
    <property type="protein sequence ID" value="MBB6478848.1"/>
    <property type="molecule type" value="Genomic_DNA"/>
</dbReference>
<accession>A0A841R7Y3</accession>
<comment type="cofactor">
    <cofactor evidence="3">
        <name>Mg(2+)</name>
        <dbReference type="ChEBI" id="CHEBI:18420"/>
    </cofactor>
</comment>
<dbReference type="SMART" id="SM00388">
    <property type="entry name" value="HisKA"/>
    <property type="match status" value="1"/>
</dbReference>
<feature type="domain" description="Histidine kinase" evidence="22">
    <location>
        <begin position="226"/>
        <end position="445"/>
    </location>
</feature>
<evidence type="ECO:0000256" key="21">
    <source>
        <dbReference type="SAM" id="Phobius"/>
    </source>
</evidence>
<dbReference type="GO" id="GO:0004721">
    <property type="term" value="F:phosphoprotein phosphatase activity"/>
    <property type="evidence" value="ECO:0007669"/>
    <property type="project" value="UniProtKB-KW"/>
</dbReference>
<keyword evidence="16" id="KW-0346">Stress response</keyword>
<evidence type="ECO:0000256" key="15">
    <source>
        <dbReference type="ARBA" id="ARBA00023012"/>
    </source>
</evidence>
<keyword evidence="12" id="KW-0067">ATP-binding</keyword>
<keyword evidence="6" id="KW-1003">Cell membrane</keyword>
<feature type="transmembrane region" description="Helical" evidence="21">
    <location>
        <begin position="146"/>
        <end position="168"/>
    </location>
</feature>
<dbReference type="InterPro" id="IPR036097">
    <property type="entry name" value="HisK_dim/P_sf"/>
</dbReference>
<evidence type="ECO:0000256" key="9">
    <source>
        <dbReference type="ARBA" id="ARBA00022741"/>
    </source>
</evidence>
<evidence type="ECO:0000256" key="20">
    <source>
        <dbReference type="ARBA" id="ARBA00041776"/>
    </source>
</evidence>
<dbReference type="InterPro" id="IPR003661">
    <property type="entry name" value="HisK_dim/P_dom"/>
</dbReference>
<comment type="cofactor">
    <cofactor evidence="2">
        <name>Mn(2+)</name>
        <dbReference type="ChEBI" id="CHEBI:29035"/>
    </cofactor>
</comment>
<dbReference type="PANTHER" id="PTHR44936">
    <property type="entry name" value="SENSOR PROTEIN CREC"/>
    <property type="match status" value="1"/>
</dbReference>
<evidence type="ECO:0000256" key="4">
    <source>
        <dbReference type="ARBA" id="ARBA00004651"/>
    </source>
</evidence>
<evidence type="ECO:0000256" key="14">
    <source>
        <dbReference type="ARBA" id="ARBA00022912"/>
    </source>
</evidence>
<evidence type="ECO:0000256" key="11">
    <source>
        <dbReference type="ARBA" id="ARBA00022801"/>
    </source>
</evidence>
<evidence type="ECO:0000256" key="6">
    <source>
        <dbReference type="ARBA" id="ARBA00022475"/>
    </source>
</evidence>
<dbReference type="CDD" id="cd00075">
    <property type="entry name" value="HATPase"/>
    <property type="match status" value="1"/>
</dbReference>
<dbReference type="EC" id="2.7.13.3" evidence="5"/>
<evidence type="ECO:0000256" key="8">
    <source>
        <dbReference type="ARBA" id="ARBA00022679"/>
    </source>
</evidence>
<dbReference type="PROSITE" id="PS50109">
    <property type="entry name" value="HIS_KIN"/>
    <property type="match status" value="1"/>
</dbReference>
<evidence type="ECO:0000256" key="13">
    <source>
        <dbReference type="ARBA" id="ARBA00022842"/>
    </source>
</evidence>
<keyword evidence="10 24" id="KW-0418">Kinase</keyword>
<dbReference type="SUPFAM" id="SSF47384">
    <property type="entry name" value="Homodimeric domain of signal transducing histidine kinase"/>
    <property type="match status" value="1"/>
</dbReference>
<keyword evidence="18" id="KW-0464">Manganese</keyword>